<dbReference type="GO" id="GO:0098535">
    <property type="term" value="P:de novo centriole assembly involved in multi-ciliated epithelial cell differentiation"/>
    <property type="evidence" value="ECO:0007669"/>
    <property type="project" value="TreeGrafter"/>
</dbReference>
<name>A0AA35K896_9SAUR</name>
<dbReference type="EMBL" id="OX395129">
    <property type="protein sequence ID" value="CAI5773400.1"/>
    <property type="molecule type" value="Genomic_DNA"/>
</dbReference>
<feature type="region of interest" description="Disordered" evidence="9">
    <location>
        <begin position="541"/>
        <end position="567"/>
    </location>
</feature>
<feature type="coiled-coil region" evidence="8">
    <location>
        <begin position="101"/>
        <end position="171"/>
    </location>
</feature>
<dbReference type="GO" id="GO:0005737">
    <property type="term" value="C:cytoplasm"/>
    <property type="evidence" value="ECO:0007669"/>
    <property type="project" value="UniProtKB-SubCell"/>
</dbReference>
<feature type="coiled-coil region" evidence="8">
    <location>
        <begin position="610"/>
        <end position="648"/>
    </location>
</feature>
<dbReference type="Pfam" id="PF17045">
    <property type="entry name" value="CEP63"/>
    <property type="match status" value="1"/>
</dbReference>
<keyword evidence="6 8" id="KW-0175">Coiled coil</keyword>
<evidence type="ECO:0000256" key="2">
    <source>
        <dbReference type="ARBA" id="ARBA00007181"/>
    </source>
</evidence>
<reference evidence="12" key="1">
    <citation type="submission" date="2022-12" db="EMBL/GenBank/DDBJ databases">
        <authorList>
            <person name="Alioto T."/>
            <person name="Alioto T."/>
            <person name="Gomez Garrido J."/>
        </authorList>
    </citation>
    <scope>NUCLEOTIDE SEQUENCE</scope>
</reference>
<feature type="domain" description="CEP63/Deup1 CEP152 binding coiled coil" evidence="11">
    <location>
        <begin position="608"/>
        <end position="642"/>
    </location>
</feature>
<sequence>MFLIDWRNAKMEKKIEALQEQMMTRSVPCNVELQELMHQIDIMVNNKKREWEKKLQALEARMTVRDQELASAQSRLDQKGLEVGLLRQKLDSLQKTKYEMAQNYDTQLQALKNQFAKLTQSYEKLQLHQLKQKKAHSLEKCTENQEAPFQLSSLNQKLEEFRAKSREWDKQETLYQNHLVSLDAQRKLLSEKCNLFQQAQHCQIQTRCQKLSQDDAGTCSQCQTEHPGIQRDVLAEPTERSELFMEKLKSTVSEIAVSRNRLQEENRKLQQEVKMYQRKCQNIEARLAQVTNELKSREDLLNMVELECQQLRNEVAKMEEYKNNEESRVKLQSAYAQCIKDLEIKKAQILALEQQQENQQKELNQIRDRLYQEEQSHRSEVERMRTEISDLTEELHQKEITIATIMKKAALLERQLQTELEIKEKMLGKQQMIDLSKKEHAAYSDSIDKLERESGMLRNDLAKLPKDKEMPLRVNPIMYFGRNCAKQTAVKVEEKEERPAQNESEWAPQPAAYENFGHYRTQIPSWQGQGDIVSVENSCTLPLQRPSRTREPTADGRSPSPQEAYPAHYSSCLSEKNKSETLLSQIYVADEIRMASPETPFPATVTEKFLQEEEKRARDFEQVLNSHIEELQRQSENTIKKYTAFKQSRHR</sequence>
<evidence type="ECO:0000256" key="5">
    <source>
        <dbReference type="ARBA" id="ARBA00022794"/>
    </source>
</evidence>
<dbReference type="AlphaFoldDB" id="A0AA35K896"/>
<dbReference type="GO" id="GO:0007099">
    <property type="term" value="P:centriole replication"/>
    <property type="evidence" value="ECO:0007669"/>
    <property type="project" value="TreeGrafter"/>
</dbReference>
<keyword evidence="13" id="KW-1185">Reference proteome</keyword>
<evidence type="ECO:0000313" key="12">
    <source>
        <dbReference type="EMBL" id="CAI5773400.1"/>
    </source>
</evidence>
<gene>
    <name evidence="12" type="ORF">PODLI_1B023371</name>
</gene>
<evidence type="ECO:0000256" key="4">
    <source>
        <dbReference type="ARBA" id="ARBA00022490"/>
    </source>
</evidence>
<comment type="similarity">
    <text evidence="2">Belongs to the CEP63 family.</text>
</comment>
<comment type="subcellular location">
    <subcellularLocation>
        <location evidence="1">Cytoplasm</location>
    </subcellularLocation>
</comment>
<keyword evidence="4" id="KW-0963">Cytoplasm</keyword>
<evidence type="ECO:0000256" key="9">
    <source>
        <dbReference type="SAM" id="MobiDB-lite"/>
    </source>
</evidence>
<feature type="coiled-coil region" evidence="8">
    <location>
        <begin position="245"/>
        <end position="401"/>
    </location>
</feature>
<evidence type="ECO:0000313" key="13">
    <source>
        <dbReference type="Proteomes" id="UP001178461"/>
    </source>
</evidence>
<dbReference type="GO" id="GO:0098536">
    <property type="term" value="C:deuterosome"/>
    <property type="evidence" value="ECO:0007669"/>
    <property type="project" value="TreeGrafter"/>
</dbReference>
<evidence type="ECO:0000256" key="1">
    <source>
        <dbReference type="ARBA" id="ARBA00004496"/>
    </source>
</evidence>
<dbReference type="PANTHER" id="PTHR18875">
    <property type="entry name" value="SARCOMA ANTIGEN NY-SAR-24/CYTOSKELETAL PROTEIN SOJO"/>
    <property type="match status" value="1"/>
</dbReference>
<evidence type="ECO:0000256" key="6">
    <source>
        <dbReference type="ARBA" id="ARBA00023054"/>
    </source>
</evidence>
<evidence type="ECO:0000259" key="10">
    <source>
        <dbReference type="Pfam" id="PF17045"/>
    </source>
</evidence>
<dbReference type="InterPro" id="IPR031470">
    <property type="entry name" value="CEP63/Deup1_N"/>
</dbReference>
<evidence type="ECO:0000259" key="11">
    <source>
        <dbReference type="Pfam" id="PF25771"/>
    </source>
</evidence>
<dbReference type="InterPro" id="IPR057656">
    <property type="entry name" value="CEP63/Deup1_CC"/>
</dbReference>
<protein>
    <recommendedName>
        <fullName evidence="3">Deuterosome assembly protein 1</fullName>
    </recommendedName>
    <alternativeName>
        <fullName evidence="7">Coiled-coil domain-containing protein 67</fullName>
    </alternativeName>
</protein>
<dbReference type="PANTHER" id="PTHR18875:SF5">
    <property type="entry name" value="DEUTEROSOME ASSEMBLY PROTEIN 1"/>
    <property type="match status" value="1"/>
</dbReference>
<dbReference type="Pfam" id="PF25771">
    <property type="entry name" value="CC_CEP152-bind"/>
    <property type="match status" value="1"/>
</dbReference>
<keyword evidence="5" id="KW-0970">Cilium biogenesis/degradation</keyword>
<proteinExistence type="inferred from homology"/>
<accession>A0AA35K896</accession>
<feature type="domain" description="CEP63/Deup1 N-terminal" evidence="10">
    <location>
        <begin position="28"/>
        <end position="298"/>
    </location>
</feature>
<dbReference type="GO" id="GO:0030030">
    <property type="term" value="P:cell projection organization"/>
    <property type="evidence" value="ECO:0007669"/>
    <property type="project" value="UniProtKB-KW"/>
</dbReference>
<evidence type="ECO:0000256" key="7">
    <source>
        <dbReference type="ARBA" id="ARBA00030704"/>
    </source>
</evidence>
<dbReference type="Proteomes" id="UP001178461">
    <property type="component" value="Chromosome 4"/>
</dbReference>
<evidence type="ECO:0000256" key="8">
    <source>
        <dbReference type="SAM" id="Coils"/>
    </source>
</evidence>
<evidence type="ECO:0000256" key="3">
    <source>
        <dbReference type="ARBA" id="ARBA00019105"/>
    </source>
</evidence>
<organism evidence="12 13">
    <name type="scientific">Podarcis lilfordi</name>
    <name type="common">Lilford's wall lizard</name>
    <dbReference type="NCBI Taxonomy" id="74358"/>
    <lineage>
        <taxon>Eukaryota</taxon>
        <taxon>Metazoa</taxon>
        <taxon>Chordata</taxon>
        <taxon>Craniata</taxon>
        <taxon>Vertebrata</taxon>
        <taxon>Euteleostomi</taxon>
        <taxon>Lepidosauria</taxon>
        <taxon>Squamata</taxon>
        <taxon>Bifurcata</taxon>
        <taxon>Unidentata</taxon>
        <taxon>Episquamata</taxon>
        <taxon>Laterata</taxon>
        <taxon>Lacertibaenia</taxon>
        <taxon>Lacertidae</taxon>
        <taxon>Podarcis</taxon>
    </lineage>
</organism>
<dbReference type="GO" id="GO:0005814">
    <property type="term" value="C:centriole"/>
    <property type="evidence" value="ECO:0007669"/>
    <property type="project" value="TreeGrafter"/>
</dbReference>